<dbReference type="Proteomes" id="UP000736583">
    <property type="component" value="Unassembled WGS sequence"/>
</dbReference>
<proteinExistence type="predicted"/>
<gene>
    <name evidence="2" type="ORF">KQI89_00860</name>
</gene>
<sequence length="149" mass="16735">MNILFVCTGNTCRSCMAEAIFNNMCSDKNIFAESVGFSVVPNSNTSLNSAKMVKDKLSLDISERKAVQLNTQHIEGSDLILTMTSYIKDILRESYPSKKEKIFTLNEYVGVKGDIIDPYGGSIAVYEETFFELKNSIELLINKLKEDRV</sequence>
<feature type="domain" description="Phosphotyrosine protein phosphatase I" evidence="1">
    <location>
        <begin position="1"/>
        <end position="143"/>
    </location>
</feature>
<accession>A0ABS6EVQ8</accession>
<dbReference type="SMART" id="SM00226">
    <property type="entry name" value="LMWPc"/>
    <property type="match status" value="1"/>
</dbReference>
<evidence type="ECO:0000313" key="3">
    <source>
        <dbReference type="Proteomes" id="UP000736583"/>
    </source>
</evidence>
<dbReference type="PANTHER" id="PTHR11717">
    <property type="entry name" value="LOW MOLECULAR WEIGHT PROTEIN TYROSINE PHOSPHATASE"/>
    <property type="match status" value="1"/>
</dbReference>
<dbReference type="EMBL" id="JAHLQL010000001">
    <property type="protein sequence ID" value="MBU5590308.1"/>
    <property type="molecule type" value="Genomic_DNA"/>
</dbReference>
<protein>
    <submittedName>
        <fullName evidence="2">Low molecular weight protein arginine phosphatase</fullName>
    </submittedName>
</protein>
<dbReference type="InterPro" id="IPR023485">
    <property type="entry name" value="Ptyr_pPase"/>
</dbReference>
<evidence type="ECO:0000313" key="2">
    <source>
        <dbReference type="EMBL" id="MBU5590308.1"/>
    </source>
</evidence>
<comment type="caution">
    <text evidence="2">The sequence shown here is derived from an EMBL/GenBank/DDBJ whole genome shotgun (WGS) entry which is preliminary data.</text>
</comment>
<dbReference type="CDD" id="cd16344">
    <property type="entry name" value="LMWPAP"/>
    <property type="match status" value="1"/>
</dbReference>
<organism evidence="2 3">
    <name type="scientific">Clostridium simiarum</name>
    <dbReference type="NCBI Taxonomy" id="2841506"/>
    <lineage>
        <taxon>Bacteria</taxon>
        <taxon>Bacillati</taxon>
        <taxon>Bacillota</taxon>
        <taxon>Clostridia</taxon>
        <taxon>Eubacteriales</taxon>
        <taxon>Clostridiaceae</taxon>
        <taxon>Clostridium</taxon>
    </lineage>
</organism>
<dbReference type="InterPro" id="IPR050438">
    <property type="entry name" value="LMW_PTPase"/>
</dbReference>
<reference evidence="2 3" key="1">
    <citation type="submission" date="2021-06" db="EMBL/GenBank/DDBJ databases">
        <authorList>
            <person name="Sun Q."/>
            <person name="Li D."/>
        </authorList>
    </citation>
    <scope>NUCLEOTIDE SEQUENCE [LARGE SCALE GENOMIC DNA]</scope>
    <source>
        <strain evidence="2 3">MSJ-4</strain>
    </source>
</reference>
<dbReference type="PANTHER" id="PTHR11717:SF31">
    <property type="entry name" value="LOW MOLECULAR WEIGHT PROTEIN-TYROSINE-PHOSPHATASE ETP-RELATED"/>
    <property type="match status" value="1"/>
</dbReference>
<keyword evidence="3" id="KW-1185">Reference proteome</keyword>
<evidence type="ECO:0000259" key="1">
    <source>
        <dbReference type="SMART" id="SM00226"/>
    </source>
</evidence>
<dbReference type="Pfam" id="PF01451">
    <property type="entry name" value="LMWPc"/>
    <property type="match status" value="1"/>
</dbReference>
<dbReference type="RefSeq" id="WP_216455535.1">
    <property type="nucleotide sequence ID" value="NZ_JAHLQL010000001.1"/>
</dbReference>
<name>A0ABS6EVQ8_9CLOT</name>